<evidence type="ECO:0000313" key="11">
    <source>
        <dbReference type="Proteomes" id="UP000696931"/>
    </source>
</evidence>
<comment type="caution">
    <text evidence="10">The sequence shown here is derived from an EMBL/GenBank/DDBJ whole genome shotgun (WGS) entry which is preliminary data.</text>
</comment>
<evidence type="ECO:0000256" key="9">
    <source>
        <dbReference type="SAM" id="Phobius"/>
    </source>
</evidence>
<feature type="transmembrane region" description="Helical" evidence="9">
    <location>
        <begin position="218"/>
        <end position="236"/>
    </location>
</feature>
<keyword evidence="3" id="KW-1003">Cell membrane</keyword>
<feature type="transmembrane region" description="Helical" evidence="9">
    <location>
        <begin position="104"/>
        <end position="122"/>
    </location>
</feature>
<name>A0A933SB39_UNCEI</name>
<evidence type="ECO:0000256" key="5">
    <source>
        <dbReference type="ARBA" id="ARBA00022683"/>
    </source>
</evidence>
<keyword evidence="4 10" id="KW-0762">Sugar transport</keyword>
<dbReference type="GO" id="GO:0005886">
    <property type="term" value="C:plasma membrane"/>
    <property type="evidence" value="ECO:0007669"/>
    <property type="project" value="UniProtKB-SubCell"/>
</dbReference>
<proteinExistence type="predicted"/>
<evidence type="ECO:0000256" key="1">
    <source>
        <dbReference type="ARBA" id="ARBA00004651"/>
    </source>
</evidence>
<organism evidence="10 11">
    <name type="scientific">Eiseniibacteriota bacterium</name>
    <dbReference type="NCBI Taxonomy" id="2212470"/>
    <lineage>
        <taxon>Bacteria</taxon>
        <taxon>Candidatus Eiseniibacteriota</taxon>
    </lineage>
</organism>
<feature type="transmembrane region" description="Helical" evidence="9">
    <location>
        <begin position="190"/>
        <end position="211"/>
    </location>
</feature>
<gene>
    <name evidence="10" type="ORF">HZA61_06175</name>
</gene>
<keyword evidence="5" id="KW-0598">Phosphotransferase system</keyword>
<evidence type="ECO:0000256" key="6">
    <source>
        <dbReference type="ARBA" id="ARBA00022692"/>
    </source>
</evidence>
<evidence type="ECO:0000313" key="10">
    <source>
        <dbReference type="EMBL" id="MBI5169054.1"/>
    </source>
</evidence>
<dbReference type="AlphaFoldDB" id="A0A933SB39"/>
<evidence type="ECO:0000256" key="2">
    <source>
        <dbReference type="ARBA" id="ARBA00022448"/>
    </source>
</evidence>
<reference evidence="10" key="1">
    <citation type="submission" date="2020-07" db="EMBL/GenBank/DDBJ databases">
        <title>Huge and variable diversity of episymbiotic CPR bacteria and DPANN archaea in groundwater ecosystems.</title>
        <authorList>
            <person name="He C.Y."/>
            <person name="Keren R."/>
            <person name="Whittaker M."/>
            <person name="Farag I.F."/>
            <person name="Doudna J."/>
            <person name="Cate J.H.D."/>
            <person name="Banfield J.F."/>
        </authorList>
    </citation>
    <scope>NUCLEOTIDE SEQUENCE</scope>
    <source>
        <strain evidence="10">NC_groundwater_1813_Pr3_B-0.1um_71_17</strain>
    </source>
</reference>
<evidence type="ECO:0000256" key="8">
    <source>
        <dbReference type="ARBA" id="ARBA00023136"/>
    </source>
</evidence>
<dbReference type="GO" id="GO:0009401">
    <property type="term" value="P:phosphoenolpyruvate-dependent sugar phosphotransferase system"/>
    <property type="evidence" value="ECO:0007669"/>
    <property type="project" value="UniProtKB-KW"/>
</dbReference>
<keyword evidence="2" id="KW-0813">Transport</keyword>
<keyword evidence="7 9" id="KW-1133">Transmembrane helix</keyword>
<feature type="transmembrane region" description="Helical" evidence="9">
    <location>
        <begin position="46"/>
        <end position="67"/>
    </location>
</feature>
<accession>A0A933SB39</accession>
<evidence type="ECO:0000256" key="7">
    <source>
        <dbReference type="ARBA" id="ARBA00022989"/>
    </source>
</evidence>
<protein>
    <submittedName>
        <fullName evidence="10">PTS sugar transporter subunit IIC</fullName>
    </submittedName>
</protein>
<keyword evidence="8 9" id="KW-0472">Membrane</keyword>
<dbReference type="Proteomes" id="UP000696931">
    <property type="component" value="Unassembled WGS sequence"/>
</dbReference>
<evidence type="ECO:0000256" key="3">
    <source>
        <dbReference type="ARBA" id="ARBA00022475"/>
    </source>
</evidence>
<dbReference type="InterPro" id="IPR004700">
    <property type="entry name" value="PTS_IIC_man"/>
</dbReference>
<dbReference type="Pfam" id="PF03609">
    <property type="entry name" value="EII-Sor"/>
    <property type="match status" value="1"/>
</dbReference>
<comment type="subcellular location">
    <subcellularLocation>
        <location evidence="1">Cell membrane</location>
        <topology evidence="1">Multi-pass membrane protein</topology>
    </subcellularLocation>
</comment>
<evidence type="ECO:0000256" key="4">
    <source>
        <dbReference type="ARBA" id="ARBA00022597"/>
    </source>
</evidence>
<keyword evidence="6 9" id="KW-0812">Transmembrane</keyword>
<sequence length="237" mass="24843">MNTHVAFVVTVLLGGVAALDATPVAQTLLSQPLVTATILGWLWNDWHTALAVGVVLQLLAASTLPVGSRTPEDYAVGGVAGTGVALALAHGVEMQPWRDAAQLAGVMVGMVSATAGVPLIRWQRRRNEGLSRWCEGELRAGNEAALGQAHAAGVALAFAVGVASVALWLAAGTLGLRGFVEHESLRLSRAWTVLQPLWLGFALAQLLNAFVQRRLTRAAIFGASMIGAWLTLVMGMP</sequence>
<feature type="transmembrane region" description="Helical" evidence="9">
    <location>
        <begin position="149"/>
        <end position="170"/>
    </location>
</feature>
<dbReference type="EMBL" id="JACRIW010000041">
    <property type="protein sequence ID" value="MBI5169054.1"/>
    <property type="molecule type" value="Genomic_DNA"/>
</dbReference>
<feature type="transmembrane region" description="Helical" evidence="9">
    <location>
        <begin position="74"/>
        <end position="92"/>
    </location>
</feature>